<evidence type="ECO:0000256" key="10">
    <source>
        <dbReference type="PROSITE-ProRule" id="PRU00192"/>
    </source>
</evidence>
<feature type="coiled-coil region" evidence="11">
    <location>
        <begin position="4795"/>
        <end position="4822"/>
    </location>
</feature>
<dbReference type="Pfam" id="PF00681">
    <property type="entry name" value="Plectin"/>
    <property type="match status" value="7"/>
</dbReference>
<evidence type="ECO:0000256" key="1">
    <source>
        <dbReference type="ARBA" id="ARBA00004236"/>
    </source>
</evidence>
<dbReference type="FunFam" id="1.20.58.60:FF:000010">
    <property type="entry name" value="plectin isoform X2"/>
    <property type="match status" value="1"/>
</dbReference>
<evidence type="ECO:0000256" key="8">
    <source>
        <dbReference type="ARBA" id="ARBA00023136"/>
    </source>
</evidence>
<evidence type="ECO:0000313" key="16">
    <source>
        <dbReference type="Ensembl" id="ENSMCSP00000022677.1"/>
    </source>
</evidence>
<feature type="coiled-coil region" evidence="11">
    <location>
        <begin position="709"/>
        <end position="739"/>
    </location>
</feature>
<dbReference type="Gene3D" id="3.30.920.20">
    <property type="entry name" value="Gas2-like domain"/>
    <property type="match status" value="1"/>
</dbReference>
<dbReference type="InterPro" id="IPR018159">
    <property type="entry name" value="Spectrin/alpha-actinin"/>
</dbReference>
<dbReference type="FunFam" id="1.20.58.60:FF:000097">
    <property type="entry name" value="microtubule-actin cross-linking factor 1 isoform X2"/>
    <property type="match status" value="1"/>
</dbReference>
<evidence type="ECO:0000256" key="7">
    <source>
        <dbReference type="ARBA" id="ARBA00022737"/>
    </source>
</evidence>
<feature type="coiled-coil region" evidence="11">
    <location>
        <begin position="3800"/>
        <end position="3846"/>
    </location>
</feature>
<feature type="coiled-coil region" evidence="11">
    <location>
        <begin position="267"/>
        <end position="366"/>
    </location>
</feature>
<sequence length="5930" mass="665688">LALENPPAKQRWSAAVHTQWQWLQQLCLCVEQHVKENAAYFQFFSDDRESEAYLRNLQDSIKRKYSCDHSTSLTRLEDLLQDSMDEKEQLIQSKSSVASLVGRSKSIVQLRPRNPEHALRSTIPIKAVCDYRQIEITICRNDECVLEDNSQRTKWKVISPTGNEAMVPSVCFLIPPPNKEAIEMANRVEQLYQKVMALWHQLHMNTKSLISWNYLRKDMALVQSFSMEKLRSSSQGECEQALKSLQGHYEDFLQDSRDSELFSVSDRLRLEEEVESSKEHIRQLLESMENEDKDETMARTFLSELKNIRLRLEECEQRLLSRVQTPSGARADGDAVQENAIHMAEQERTQEDLQQLQSELRVVSERCFTFLDKAPLGPSTPQLRSELELVVNKMEQTHGLSSIYLEKLKTVDIIVRASQGAESLVKGYEVKLSQEEAVPADLVAIQTHRAALQTWLGEVKDKGSVFSTLEQEMAKAKEVGEQLFRLRQERSIDLERFQEKGSQLWERWQRVCAQIDTRHTELESIQEVLSDYRQCHGALIQWIEEITAQQELMKPGQAEDSRVLSEQLSQQTALAAEIEKNQAKLDQCQKFSQQYSAAVKDYELQLMTYRAFVESQQKSPMKRRRMLSSSDAITQEFMDLRTRYTALVTLTTQHVKYISDALRRLEEEEKVVEEEKQEHVDKVKELLGWALGLKQSVQGRTAAAGSRELGDIEKSISEQQALNEELTAKKEQVSEAIKTSQIFLAKHSHKLSQPEKEQISAQISALKETYHALCSNSTEQLQQLQSQLAQEAEHKGSEAVAGVIDLGTVEIFPVSGAMQRGLIDQDTGLALLEAQVITSGLVLPETSEKLTLEKALAKNIIDLRAFQVLQELQDALQQVEEIRCEGRQLLPVAAAMEEGRISENVGLKILEAELVTGGFKFQQGRISLETAVREQLLPAQLHSRLLSRLEGGKDLIDPNTAEKVGLAELVGRCVVHHDTGLRLLPVKQLAGGMVSLRSGREVSIFRAVQEGLIDREVTVRLLEAHLFAGGIADPRTGHRLSVDEAVRHHLIDQDLACTLLVRQLRTGGIVDTATGERLTVDEALRKGLVTPRMALVVLESLGSFTGLLWPETGEIIPAGAALEQGMLSTELILEILSKRQLLGAVFVPESAEVLSWQRAVQRGVLGRGVVRRLRSAIIPDVLASPGSPDRSRDGQSSPGGSPTGHQEPRSDDERLMSHLMTHSYINVHDGQRLLLVDTELDNLMGTLTQKKSEKIQPKESEKIQPEKSEKIQPKESEKIQPKESEEIQPDQSETIQPKESEKIQPKESEKIQPKESEEIHPKESEEIQPKESEEIQPKESKKIQPKESEKIQPPRAALENGEVVMGPENLLLEDAEDFLHVEEQEQISPEQELIRSETNGEFGREQVVFTAKDKHQGKSLMPEPPGDLGARLFRETEKTMVEAEESKPAERRSQDMENVLEVEEGEWGGALDAEGVDETSLQEAEDTLETLLTQLQSGGIVHEQTGRTLLLDEAVASGAVSGHTAVKLMERMRMFSGFFDSQVGEPLSTEDVIEEGLMDEELLQKVLASDKAISGVLDPGNNFVYSIKDAAAVGLLDKETAMRILEGQVVTGGIVDLKRGKKVSVTLASNLGLIEPVSQTELVKLEKASKGKGADEVTRQKLVNLQAETGGIVDPETKRPLTVVEAVEKGLLEEEKAFQLLAKQVAGGGIIHHVSGMRLSVEDAMKHGLIDEDLCQELRKAQSVVLQEFVHPATQEKLPLAQAVSLGLVSPEFQRKVQEIQAESGSILDPGSGRRLALCQAAQEGLVPQKVVEKVLSSPEMREGIVDPETCMVIPYSEFLKKCRIDIESGQRYLEVHPFQAIRDEVTGTKLTCAEALRMGKVDPLPTLRLLQAQADSGGVVEGTVSQRLSLRVAVERGLLDEPVAKIIAANQLRAGGIVDAPGGKRLSVEEAVEKGLISQKLAAGLRDVQKSKEKVGSEVGEVEKTRLFQEKTEKMAPKEESVVLPTRSDDIKFSKKMCLEHDERLVSYLSMLRDIEMRIKRVQPAEQNLAALHELQQQAEALGSELRELSFPVKQELEAVHRVVANPPEEVPEQLLKALEKDAKNLQKSLSSASEALQSRLQNLRGAAEAEKAKILAHHEALQGRLQELLSWVCGTAASLGDGDIQQDTDADSLSRCLQHYQVTMLQGPLAATKAELDAAALDVQMLISEHAQDLSPQQSRQLLRLLNELQKSFRELSELVTARLEVLQVQLRSEQRPERLKTLQEQQAARAQSLAELSRWLGQAEDALDEQQRAEGDLTSLQQRQSDVKVGDGSKCMHSRAASFAGVLKGTEQFLEENKAKMEPEELEALQRDLQRAKERYRSLQDRTEVAQKELESAVSAAVQQETEKVKAAKELEENSSKIDSLLSWVTSLEHEGELPEYRPHPAEPGKGTGAGDVPDSHTVGAASAAESLDQQHERLKAQHQELLSQQQDIILATQSAQAFLERHGPSLAADERERLRVRLAELRERYPAALTRAEARLKRAQLLRDELHKFLRDHGEFEAWLQQAERDLEGMRRGDGDPAALRQLLQRQGGFAEDVISHKGDLRFVTMSGQKVLDVEGEAGDAESQLLMSRGVVKSKLEDATQRYTALHSECSKLGSHLSTLLDHCQQFQEVAESLGTWLQRSEAALGKLLSEPVSSDPAVLQEQLASTKQLQGDLAEHQVPVEKLQKAARSLLDIQGQPAPDHGHIRETTDAIVSRFQSLSQQMSERSDLLQKSIAQSQSVQESLESLLSSVAEIEKNLERDQPAVLSSASIQDSLATSVKLKQDIARQRSCLEATREMVTRFVEAADSPSASALQDKLAQATEHFGRLCQRQQEREDALKGLLPKVELYEQLCERLQQFTESRTRTLAAGNQPDRDIARFSQHIQELNSELRQQQEDLATLEQLAEELSSCGFAPSAFQQQEKLQSLKKDFLQLQKVAKDREKDASSCQEQLDEFRNLVGAMRKWLRESEGKIPPAETSLGTQELQQRKQLVQEWKGKGAQVEEIGRRGTLLENLIVEITAPNTPPKADLTEIQCDVAEVSRRHQALGAVLQERLQQLSAALEQLQEVQQEASSVLRWLESKEKALSELDASSSPTKTETMRAQAEHNKAFLAELEQNSGKIQKVKEALSGLLEKYPDSPEAANWKKMQEDLNCRWERASQATAARQQKLEESATQLAAFQAAEAQLRPWLMEKELMMSVLGPLSIDPNMLNAQKQQVQFMLKEFEARRQQHEQLNQAAQSILSGPGDVSPSTSQVQDELQGINQKWSELTERLNSRSSHIDQAIVKSTQYQELLQGLSEKVKAVGQRLSGQSAVSTQPEAVKQQLEETSEIRSDLEQLEEEISEAQSLCDELSVLIGEQYLKDELRKRLETVALPLKGLEDLAADRMNRLQTALASSQQFQHMFDELRSWLDDKRCQQAQSQPISAKLDRLQSQIQEQEEFQKSLNQHSGSYEMIVAEGESLLLSVQPGEEKTTLQNQLVSLKSHWEELSRQAADRHSKLKDCLQKAQKYQRHAEDLLPWVEECQARMAELEVTLDPVQLEATLLRSRAMLSDVEKRRSLLEMLNIAADILIDASQTDEDDVRDEKAGINQRMDTITEELQTKTGSIEEMSQRLKEFQESFKNIEKKLEGAKHQLEIYDALGPQACSNKNLEKLRAQQEVLQALEPQVDYLKNLTQGLVEDAPAGSDCSQLLGQAQAAQQDLGSIKQRVNECCALMENKLEGIGQFTSRVREMFSQLADLDDELDSMGPTGRDSDSLQSQAEDIRAFLGKLQRLKADIDASEGECKKMLEEEGSPDLLGLKRELETLSKQCGKLTERGRNRQEQVETTLARVEDFYSRLKELSHMTTAAEESEALQWVVGTEVETINQQLADFKQFQKEQVDPLQVKLQQVNGVGQGLIQSAGKNCDVQGLEHDMEEINTRWNTLNKKVAQRVAQLQEALLHCGKFQDALEPLLSWLADTEELISNQKPPSEQKVSRWEGLLQRLLDDRKATVEMIQAEGDRIAQSAEPADRDKIVGQLESLARRWEGLLARAAARQKQLEDILVLAKQFHETTEPVSDWLSVTEKKLANSEPIGTQTAKIQQQISRHKALEDEIESHSAAVSRALGVGQALSTLSCAAERRLLAERLEALQGRYGEVRDRCCRKAALLEQALANARLFGEEEVEVLNWLAEVEDKLGSVAIKDYKRDVLQKQHADQLALNEEIVNRKKNVDQAIRNGQALLKQTTGEEVLLIQEKLDGIKTRYSDITAASSKALRTLEQARQLATKFQSTHEELTGWMSKVEDELAASGAQSPAPEQIPQFQQRQKELKKEVMEHRLVLDTVNEVSRALLELVPWRAREGLDKLVSDTNERYKLVSDTVKQRVEEIDAAIQRSQQYEQAADAELAWVAETKRKLMALGPIRLEQDQTTAQLQVQKVGSLSLHRHNSTHGELFSQRNEIFGTGREQKAVLQVIRKTESLVQQYEAVSQLNSERYARLERAQVLVNQFWETYEELNPWIEETQTLISQLHPAHRPRAAQAAQLRESIAEHKPHIDKLLKIGPQAEAMYARIKEEVCQRALALDEAVSQSTQFHDKIEPMLETLESLSSRLRLPPLIPAEVDKIRECISDNKNSTVELEKLQPSFEALKRRGEELIGRSQGADKDLAAKVIQDKLDQMVFFWEDIKARTEEREMKFLDVLELAEKFWYDMAALLTTIKDTQDIVHDLESPGIDPSIIKQQVEAAETIKEETDGLHEELEFIRLLGTDLIFACGETEKPEVKKSIDEMNSAWENLNKTWKERLEKLEEAMQAAVLLACLPLIEMERLTNHQDLMAGDDASSLRSRLEKLNACWEAVLQKTEEREQQLQSTLQQAQGFHGEIEEFLLWLTRMESQLSASKPTGGLPETAREQLNAHMELYSQFKAKEEVYSQLLAKGRLMLLSRDDSGSGSKTEQSVALLEQKWCLVSTKMEERKAKLEEALALATDFQNSLQDFINWLTLAEQSLNIAPPPSLILAAVLAQIDEHKVFANEVNAHRDRIIELDQTGNQLKFLSQKQDVVLIKNLLVSVQSRWEKVVQRSVERGRALDDARKRAKQFHEAWKKLIDWLEDAENHLDSELEISNDPDKIKLQLSKHKEFQKTLGGKQPVYDTTIRTGRALKEKALLPDDTQKLDNLLGEVRDKWDTVCGKSVERQHKLEEALLFSGQFMDALQALVDWLYKVEPQLAEDQPVHGDLDLVMNLMDAHKVFQKELGKRTGTVQVLKRSGRELIENSRDDTTWVKVQLQELSNRWDTVCKLSVSKQSRLEQALKQAEEFRTAVHMLLEWLSEAEQSLRFRGALPDDAEALQALIDAHKEFMKKVEEKRVDVNAAVAMGEVILGACHPDCITTIKHWITIIRARFEEVLTWAKQHQQRLEAALSELVANAELLEELLAWIQWAETTLIQRDQDPLPQNIEQVKALISEHQSFMEEMTRKQPDVDRVTKTYKRKATEPPHGPFIDKSRSNRKSLGQAAPPSMPIISQSETKNPRINQLSARWQQVWLLALERQRKLNDALDRLEELKEFANLTSTSGGRSNALDEPQKSRVMDFFRRIDKDRTAKSPGRNSSTASWLPVTGDDGGADIFDRDGDGYIDYYEFVAALHPNKDAYRPTTDADKIEDEVTRQVAQCKCAKRFQVEQIGENKYRFFLGNQFGDSQQLRLVRILRSTVMVRVGGGWMALDEFLVKNDPCRARGRTNLELREKFILPEGASQGMTPFRSRGRRSKPSSRAASPTRSSSSASQSNHSCASMPSSPATPASGAKVTPSAGSKLKRPTFHSSRTSLAGDTSNSSSPASTGAKTARADPKKAASRPTSRAGSRTGSRASSRRGSDASDFDLLETQSACSDTSESSAAGGQSSRRGTAKPSKIPTMSKKTPAATPKTPGPKR</sequence>
<evidence type="ECO:0000259" key="14">
    <source>
        <dbReference type="PROSITE" id="PS50222"/>
    </source>
</evidence>
<dbReference type="FunFam" id="1.20.58.60:FF:000090">
    <property type="entry name" value="microtubule-actin cross-linking factor 1 isoform X2"/>
    <property type="match status" value="1"/>
</dbReference>
<feature type="coiled-coil region" evidence="11">
    <location>
        <begin position="2342"/>
        <end position="2376"/>
    </location>
</feature>
<dbReference type="OrthoDB" id="10016565at2759"/>
<dbReference type="InterPro" id="IPR036534">
    <property type="entry name" value="GAR_dom_sf"/>
</dbReference>
<dbReference type="Pfam" id="PF18373">
    <property type="entry name" value="Spectrin_2"/>
    <property type="match status" value="1"/>
</dbReference>
<dbReference type="GO" id="GO:0005882">
    <property type="term" value="C:intermediate filament"/>
    <property type="evidence" value="ECO:0007669"/>
    <property type="project" value="TreeGrafter"/>
</dbReference>
<feature type="region of interest" description="Disordered" evidence="12">
    <location>
        <begin position="5492"/>
        <end position="5530"/>
    </location>
</feature>
<dbReference type="PROSITE" id="PS00018">
    <property type="entry name" value="EF_HAND_1"/>
    <property type="match status" value="1"/>
</dbReference>
<dbReference type="Pfam" id="PF21019">
    <property type="entry name" value="Spectrin_3"/>
    <property type="match status" value="1"/>
</dbReference>
<dbReference type="GO" id="GO:0042060">
    <property type="term" value="P:wound healing"/>
    <property type="evidence" value="ECO:0007669"/>
    <property type="project" value="TreeGrafter"/>
</dbReference>
<keyword evidence="11" id="KW-0175">Coiled coil</keyword>
<dbReference type="FunFam" id="1.20.58.60:FF:000025">
    <property type="entry name" value="microtubule-actin cross-linking factor 1"/>
    <property type="match status" value="1"/>
</dbReference>
<dbReference type="FunFam" id="1.20.58.60:FF:000048">
    <property type="entry name" value="microtubule-actin cross-linking factor 1 isoform X3"/>
    <property type="match status" value="1"/>
</dbReference>
<evidence type="ECO:0000256" key="11">
    <source>
        <dbReference type="SAM" id="Coils"/>
    </source>
</evidence>
<dbReference type="SMART" id="SM00250">
    <property type="entry name" value="PLEC"/>
    <property type="match status" value="20"/>
</dbReference>
<feature type="domain" description="EF-hand" evidence="14">
    <location>
        <begin position="5626"/>
        <end position="5651"/>
    </location>
</feature>
<feature type="domain" description="SH3" evidence="13">
    <location>
        <begin position="120"/>
        <end position="177"/>
    </location>
</feature>
<feature type="compositionally biased region" description="Basic and acidic residues" evidence="12">
    <location>
        <begin position="1250"/>
        <end position="1285"/>
    </location>
</feature>
<dbReference type="Gene3D" id="1.20.58.1060">
    <property type="match status" value="1"/>
</dbReference>
<organism evidence="16 17">
    <name type="scientific">Malurus cyaneus samueli</name>
    <dbReference type="NCBI Taxonomy" id="2593467"/>
    <lineage>
        <taxon>Eukaryota</taxon>
        <taxon>Metazoa</taxon>
        <taxon>Chordata</taxon>
        <taxon>Craniata</taxon>
        <taxon>Vertebrata</taxon>
        <taxon>Euteleostomi</taxon>
        <taxon>Archelosauria</taxon>
        <taxon>Archosauria</taxon>
        <taxon>Dinosauria</taxon>
        <taxon>Saurischia</taxon>
        <taxon>Theropoda</taxon>
        <taxon>Coelurosauria</taxon>
        <taxon>Aves</taxon>
        <taxon>Neognathae</taxon>
        <taxon>Neoaves</taxon>
        <taxon>Telluraves</taxon>
        <taxon>Australaves</taxon>
        <taxon>Passeriformes</taxon>
        <taxon>Meliphagoidea</taxon>
        <taxon>Maluridae</taxon>
        <taxon>Malurus</taxon>
    </lineage>
</organism>
<feature type="domain" description="GAR" evidence="15">
    <location>
        <begin position="5656"/>
        <end position="5734"/>
    </location>
</feature>
<dbReference type="FunFam" id="1.20.58.60:FF:000167">
    <property type="entry name" value="microtubule-actin cross-linking factor 1 isoform X9"/>
    <property type="match status" value="1"/>
</dbReference>
<dbReference type="FunFam" id="1.20.58.60:FF:000389">
    <property type="entry name" value="Microtubule-actin crosslinking factor 1"/>
    <property type="match status" value="1"/>
</dbReference>
<evidence type="ECO:0000256" key="2">
    <source>
        <dbReference type="ARBA" id="ARBA00004245"/>
    </source>
</evidence>
<evidence type="ECO:0000256" key="12">
    <source>
        <dbReference type="SAM" id="MobiDB-lite"/>
    </source>
</evidence>
<evidence type="ECO:0008006" key="18">
    <source>
        <dbReference type="Google" id="ProtNLM"/>
    </source>
</evidence>
<keyword evidence="3 10" id="KW-0728">SH3 domain</keyword>
<dbReference type="GO" id="GO:0005874">
    <property type="term" value="C:microtubule"/>
    <property type="evidence" value="ECO:0007669"/>
    <property type="project" value="TreeGrafter"/>
</dbReference>
<dbReference type="GO" id="GO:0005737">
    <property type="term" value="C:cytoplasm"/>
    <property type="evidence" value="ECO:0007669"/>
    <property type="project" value="UniProtKB-ARBA"/>
</dbReference>
<dbReference type="GO" id="GO:0008017">
    <property type="term" value="F:microtubule binding"/>
    <property type="evidence" value="ECO:0007669"/>
    <property type="project" value="InterPro"/>
</dbReference>
<dbReference type="FunFam" id="1.20.58.60:FF:000092">
    <property type="entry name" value="microtubule-actin cross-linking factor 1 isoform X2"/>
    <property type="match status" value="1"/>
</dbReference>
<dbReference type="InterPro" id="IPR041615">
    <property type="entry name" value="Desmoplakin_SH3"/>
</dbReference>
<dbReference type="InterPro" id="IPR001452">
    <property type="entry name" value="SH3_domain"/>
</dbReference>
<feature type="compositionally biased region" description="Low complexity" evidence="12">
    <location>
        <begin position="5770"/>
        <end position="5802"/>
    </location>
</feature>
<dbReference type="InterPro" id="IPR002048">
    <property type="entry name" value="EF_hand_dom"/>
</dbReference>
<dbReference type="GO" id="GO:0005198">
    <property type="term" value="F:structural molecule activity"/>
    <property type="evidence" value="ECO:0007669"/>
    <property type="project" value="TreeGrafter"/>
</dbReference>
<dbReference type="FunFam" id="1.20.58.60:FF:000061">
    <property type="entry name" value="microtubule-actin cross-linking factor 1 isoform X3"/>
    <property type="match status" value="1"/>
</dbReference>
<feature type="coiled-coil region" evidence="11">
    <location>
        <begin position="3636"/>
        <end position="3670"/>
    </location>
</feature>
<feature type="compositionally biased region" description="Low complexity" evidence="12">
    <location>
        <begin position="5912"/>
        <end position="5924"/>
    </location>
</feature>
<dbReference type="PROSITE" id="PS50222">
    <property type="entry name" value="EF_HAND_2"/>
    <property type="match status" value="1"/>
</dbReference>
<dbReference type="Pfam" id="PF17902">
    <property type="entry name" value="SH3_10"/>
    <property type="match status" value="1"/>
</dbReference>
<dbReference type="InterPro" id="IPR041573">
    <property type="entry name" value="Desmoplakin_Spectrin-like"/>
</dbReference>
<dbReference type="Pfam" id="PF21097">
    <property type="entry name" value="SR_plectin_7"/>
    <property type="match status" value="1"/>
</dbReference>
<dbReference type="SUPFAM" id="SSF75399">
    <property type="entry name" value="Plakin repeat"/>
    <property type="match status" value="5"/>
</dbReference>
<feature type="coiled-coil region" evidence="11">
    <location>
        <begin position="3350"/>
        <end position="3384"/>
    </location>
</feature>
<evidence type="ECO:0000256" key="3">
    <source>
        <dbReference type="ARBA" id="ARBA00022443"/>
    </source>
</evidence>
<dbReference type="FunFam" id="1.20.58.60:FF:000127">
    <property type="entry name" value="microtubule-actin cross-linking factor 1 isoform X9"/>
    <property type="match status" value="1"/>
</dbReference>
<feature type="compositionally biased region" description="Low complexity" evidence="12">
    <location>
        <begin position="5853"/>
        <end position="5867"/>
    </location>
</feature>
<dbReference type="FunFam" id="1.20.58.60:FF:000095">
    <property type="entry name" value="microtubule-actin cross-linking factor 1 isoform X2"/>
    <property type="match status" value="1"/>
</dbReference>
<dbReference type="FunFam" id="1.20.58.60:FF:000016">
    <property type="entry name" value="Microtubule-actin cross-linking factor 1"/>
    <property type="match status" value="1"/>
</dbReference>
<keyword evidence="9" id="KW-0206">Cytoskeleton</keyword>
<dbReference type="SMART" id="SM00150">
    <property type="entry name" value="SPEC"/>
    <property type="match status" value="30"/>
</dbReference>
<dbReference type="PANTHER" id="PTHR23169:SF25">
    <property type="entry name" value="MICROTUBULE-ACTIN CROSS-LINKING FACTOR 1, ISOFORMS 1_2_3_4_5"/>
    <property type="match status" value="1"/>
</dbReference>
<feature type="coiled-coil region" evidence="11">
    <location>
        <begin position="3076"/>
        <end position="3103"/>
    </location>
</feature>
<dbReference type="SUPFAM" id="SSF143575">
    <property type="entry name" value="GAS2 domain-like"/>
    <property type="match status" value="1"/>
</dbReference>
<evidence type="ECO:0000259" key="13">
    <source>
        <dbReference type="PROSITE" id="PS50002"/>
    </source>
</evidence>
<dbReference type="GO" id="GO:0051893">
    <property type="term" value="P:regulation of focal adhesion assembly"/>
    <property type="evidence" value="ECO:0007669"/>
    <property type="project" value="TreeGrafter"/>
</dbReference>
<dbReference type="GO" id="GO:0005886">
    <property type="term" value="C:plasma membrane"/>
    <property type="evidence" value="ECO:0007669"/>
    <property type="project" value="UniProtKB-SubCell"/>
</dbReference>
<dbReference type="InterPro" id="IPR035915">
    <property type="entry name" value="Plakin_repeat_sf"/>
</dbReference>
<keyword evidence="4" id="KW-1003">Cell membrane</keyword>
<dbReference type="GO" id="GO:0015629">
    <property type="term" value="C:actin cytoskeleton"/>
    <property type="evidence" value="ECO:0007669"/>
    <property type="project" value="TreeGrafter"/>
</dbReference>
<evidence type="ECO:0000256" key="6">
    <source>
        <dbReference type="ARBA" id="ARBA00022553"/>
    </source>
</evidence>
<feature type="coiled-coil region" evidence="11">
    <location>
        <begin position="2097"/>
        <end position="2135"/>
    </location>
</feature>
<dbReference type="Ensembl" id="ENSMCST00000023254.1">
    <property type="protein sequence ID" value="ENSMCSP00000022677.1"/>
    <property type="gene ID" value="ENSMCSG00000014459.1"/>
</dbReference>
<dbReference type="InterPro" id="IPR002017">
    <property type="entry name" value="Spectrin_repeat"/>
</dbReference>
<evidence type="ECO:0000256" key="9">
    <source>
        <dbReference type="ARBA" id="ARBA00023212"/>
    </source>
</evidence>
<dbReference type="FunFam" id="1.20.58.60:FF:000031">
    <property type="entry name" value="Microtubule-actin cross-linking factor 1"/>
    <property type="match status" value="1"/>
</dbReference>
<dbReference type="SMART" id="SM01129">
    <property type="entry name" value="DELLA"/>
    <property type="match status" value="1"/>
</dbReference>
<dbReference type="FunFam" id="1.20.58.60:FF:000012">
    <property type="entry name" value="Microtubule-actin cross-linking factor 1"/>
    <property type="match status" value="1"/>
</dbReference>
<dbReference type="GO" id="GO:0045296">
    <property type="term" value="F:cadherin binding"/>
    <property type="evidence" value="ECO:0007669"/>
    <property type="project" value="TreeGrafter"/>
</dbReference>
<feature type="compositionally biased region" description="Polar residues" evidence="12">
    <location>
        <begin position="5819"/>
        <end position="5841"/>
    </location>
</feature>
<feature type="region of interest" description="Disordered" evidence="12">
    <location>
        <begin position="1250"/>
        <end position="1362"/>
    </location>
</feature>
<dbReference type="InterPro" id="IPR043197">
    <property type="entry name" value="Plakin"/>
</dbReference>
<dbReference type="FunFam" id="1.20.58.60:FF:000292">
    <property type="entry name" value="Microtubule-actin cross-linking factor 1, isoforms 1/2/3/5"/>
    <property type="match status" value="1"/>
</dbReference>
<dbReference type="FunFam" id="2.30.30.40:FF:000011">
    <property type="entry name" value="Microtubule-actin cross-linking factor 1"/>
    <property type="match status" value="1"/>
</dbReference>
<feature type="compositionally biased region" description="Basic and acidic residues" evidence="12">
    <location>
        <begin position="1296"/>
        <end position="1352"/>
    </location>
</feature>
<dbReference type="FunFam" id="1.20.58.60:FF:000234">
    <property type="entry name" value="microtubule-actin cross-linking factor 1 isoform X6"/>
    <property type="match status" value="1"/>
</dbReference>
<dbReference type="GO" id="GO:0005509">
    <property type="term" value="F:calcium ion binding"/>
    <property type="evidence" value="ECO:0007669"/>
    <property type="project" value="InterPro"/>
</dbReference>
<keyword evidence="17" id="KW-1185">Reference proteome</keyword>
<dbReference type="FunFam" id="1.20.58.60:FF:000001">
    <property type="entry name" value="Microtubule-actin cross-linking factor 1"/>
    <property type="match status" value="2"/>
</dbReference>
<dbReference type="FunFam" id="1.20.58.60:FF:000134">
    <property type="entry name" value="microtubule-actin cross-linking factor 1 isoform X4"/>
    <property type="match status" value="1"/>
</dbReference>
<dbReference type="Pfam" id="PF00435">
    <property type="entry name" value="Spectrin"/>
    <property type="match status" value="15"/>
</dbReference>
<evidence type="ECO:0000256" key="4">
    <source>
        <dbReference type="ARBA" id="ARBA00022475"/>
    </source>
</evidence>
<feature type="coiled-coil region" evidence="11">
    <location>
        <begin position="2905"/>
        <end position="2939"/>
    </location>
</feature>
<reference evidence="16" key="2">
    <citation type="submission" date="2025-09" db="UniProtKB">
        <authorList>
            <consortium name="Ensembl"/>
        </authorList>
    </citation>
    <scope>IDENTIFICATION</scope>
</reference>
<dbReference type="FunFam" id="1.20.58.60:FF:000087">
    <property type="entry name" value="microtubule-actin cross-linking factor 1 isoform X2"/>
    <property type="match status" value="1"/>
</dbReference>
<dbReference type="Gene3D" id="2.30.30.40">
    <property type="entry name" value="SH3 Domains"/>
    <property type="match status" value="1"/>
</dbReference>
<name>A0A8C5UIW5_9PASS</name>
<protein>
    <recommendedName>
        <fullName evidence="18">Microtubule actin crosslinking factor 1</fullName>
    </recommendedName>
</protein>
<reference evidence="16" key="1">
    <citation type="submission" date="2025-08" db="UniProtKB">
        <authorList>
            <consortium name="Ensembl"/>
        </authorList>
    </citation>
    <scope>IDENTIFICATION</scope>
</reference>
<keyword evidence="6" id="KW-0597">Phosphoprotein</keyword>
<dbReference type="FunFam" id="1.20.58.60:FF:000116">
    <property type="entry name" value="Microtubule-actin cross-linking factor 1"/>
    <property type="match status" value="1"/>
</dbReference>
<dbReference type="InterPro" id="IPR001101">
    <property type="entry name" value="Plectin_repeat"/>
</dbReference>
<dbReference type="GO" id="GO:0045104">
    <property type="term" value="P:intermediate filament cytoskeleton organization"/>
    <property type="evidence" value="ECO:0007669"/>
    <property type="project" value="InterPro"/>
</dbReference>
<accession>A0A8C5UIW5</accession>
<dbReference type="Pfam" id="PF02187">
    <property type="entry name" value="GAS2"/>
    <property type="match status" value="1"/>
</dbReference>
<keyword evidence="5" id="KW-0963">Cytoplasm</keyword>
<dbReference type="FunFam" id="1.20.58.60:FF:000088">
    <property type="entry name" value="microtubule-actin cross-linking factor 1 isoform X2"/>
    <property type="match status" value="1"/>
</dbReference>
<dbReference type="SMART" id="SM00243">
    <property type="entry name" value="GAS2"/>
    <property type="match status" value="1"/>
</dbReference>
<feature type="region of interest" description="Disordered" evidence="12">
    <location>
        <begin position="5750"/>
        <end position="5930"/>
    </location>
</feature>
<keyword evidence="7" id="KW-0677">Repeat</keyword>
<dbReference type="InterPro" id="IPR018247">
    <property type="entry name" value="EF_Hand_1_Ca_BS"/>
</dbReference>
<dbReference type="FunFam" id="1.20.58.60:FF:000008">
    <property type="entry name" value="microtubule-actin cross-linking factor 1"/>
    <property type="match status" value="2"/>
</dbReference>
<dbReference type="PANTHER" id="PTHR23169">
    <property type="entry name" value="ENVOPLAKIN"/>
    <property type="match status" value="1"/>
</dbReference>
<evidence type="ECO:0000313" key="17">
    <source>
        <dbReference type="Proteomes" id="UP000694560"/>
    </source>
</evidence>
<feature type="compositionally biased region" description="Polar residues" evidence="12">
    <location>
        <begin position="1194"/>
        <end position="1204"/>
    </location>
</feature>
<evidence type="ECO:0000259" key="15">
    <source>
        <dbReference type="PROSITE" id="PS51460"/>
    </source>
</evidence>
<dbReference type="Gene3D" id="3.90.1290.10">
    <property type="entry name" value="Plakin repeat"/>
    <property type="match status" value="5"/>
</dbReference>
<feature type="compositionally biased region" description="Low complexity" evidence="12">
    <location>
        <begin position="5890"/>
        <end position="5903"/>
    </location>
</feature>
<comment type="subcellular location">
    <subcellularLocation>
        <location evidence="1">Cell membrane</location>
    </subcellularLocation>
    <subcellularLocation>
        <location evidence="2">Cytoplasm</location>
        <location evidence="2">Cytoskeleton</location>
    </subcellularLocation>
</comment>
<feature type="compositionally biased region" description="Basic and acidic residues" evidence="12">
    <location>
        <begin position="2419"/>
        <end position="2430"/>
    </location>
</feature>
<dbReference type="PROSITE" id="PS51460">
    <property type="entry name" value="GAR"/>
    <property type="match status" value="1"/>
</dbReference>
<dbReference type="Proteomes" id="UP000694560">
    <property type="component" value="Unplaced"/>
</dbReference>
<dbReference type="FunFam" id="3.30.920.20:FF:000001">
    <property type="entry name" value="Microtubule-actin cross-linking factor 1"/>
    <property type="match status" value="1"/>
</dbReference>
<proteinExistence type="predicted"/>
<evidence type="ECO:0000256" key="5">
    <source>
        <dbReference type="ARBA" id="ARBA00022490"/>
    </source>
</evidence>
<keyword evidence="8" id="KW-0472">Membrane</keyword>
<feature type="region of interest" description="Disordered" evidence="12">
    <location>
        <begin position="1181"/>
        <end position="1211"/>
    </location>
</feature>
<feature type="region of interest" description="Disordered" evidence="12">
    <location>
        <begin position="2419"/>
        <end position="2445"/>
    </location>
</feature>
<feature type="coiled-coil region" evidence="11">
    <location>
        <begin position="655"/>
        <end position="685"/>
    </location>
</feature>
<dbReference type="GO" id="GO:0032886">
    <property type="term" value="P:regulation of microtubule-based process"/>
    <property type="evidence" value="ECO:0007669"/>
    <property type="project" value="TreeGrafter"/>
</dbReference>
<dbReference type="InterPro" id="IPR003108">
    <property type="entry name" value="GAR_dom"/>
</dbReference>
<dbReference type="SUPFAM" id="SSF46966">
    <property type="entry name" value="Spectrin repeat"/>
    <property type="match status" value="25"/>
</dbReference>
<dbReference type="PROSITE" id="PS50002">
    <property type="entry name" value="SH3"/>
    <property type="match status" value="1"/>
</dbReference>
<dbReference type="Gene3D" id="1.20.58.60">
    <property type="match status" value="27"/>
</dbReference>
<dbReference type="CDD" id="cd00176">
    <property type="entry name" value="SPEC"/>
    <property type="match status" value="13"/>
</dbReference>